<evidence type="ECO:0000256" key="4">
    <source>
        <dbReference type="ARBA" id="ARBA00023136"/>
    </source>
</evidence>
<keyword evidence="3 5" id="KW-1133">Transmembrane helix</keyword>
<dbReference type="EMBL" id="CAJZAG010000001">
    <property type="protein sequence ID" value="CAG9163442.1"/>
    <property type="molecule type" value="Genomic_DNA"/>
</dbReference>
<evidence type="ECO:0000256" key="1">
    <source>
        <dbReference type="ARBA" id="ARBA00004141"/>
    </source>
</evidence>
<accession>A0ABM8W8D3</accession>
<keyword evidence="4 5" id="KW-0472">Membrane</keyword>
<keyword evidence="8" id="KW-1185">Reference proteome</keyword>
<feature type="transmembrane region" description="Helical" evidence="5">
    <location>
        <begin position="43"/>
        <end position="62"/>
    </location>
</feature>
<evidence type="ECO:0000256" key="5">
    <source>
        <dbReference type="SAM" id="Phobius"/>
    </source>
</evidence>
<keyword evidence="2 5" id="KW-0812">Transmembrane</keyword>
<proteinExistence type="predicted"/>
<dbReference type="Pfam" id="PF05154">
    <property type="entry name" value="TM2"/>
    <property type="match status" value="1"/>
</dbReference>
<gene>
    <name evidence="7" type="ORF">LMG32289_00016</name>
</gene>
<evidence type="ECO:0000313" key="8">
    <source>
        <dbReference type="Proteomes" id="UP000706525"/>
    </source>
</evidence>
<organism evidence="7 8">
    <name type="scientific">Cupriavidus pampae</name>
    <dbReference type="NCBI Taxonomy" id="659251"/>
    <lineage>
        <taxon>Bacteria</taxon>
        <taxon>Pseudomonadati</taxon>
        <taxon>Pseudomonadota</taxon>
        <taxon>Betaproteobacteria</taxon>
        <taxon>Burkholderiales</taxon>
        <taxon>Burkholderiaceae</taxon>
        <taxon>Cupriavidus</taxon>
    </lineage>
</organism>
<evidence type="ECO:0000259" key="6">
    <source>
        <dbReference type="Pfam" id="PF05154"/>
    </source>
</evidence>
<comment type="subcellular location">
    <subcellularLocation>
        <location evidence="1">Membrane</location>
        <topology evidence="1">Multi-pass membrane protein</topology>
    </subcellularLocation>
</comment>
<feature type="transmembrane region" description="Helical" evidence="5">
    <location>
        <begin position="69"/>
        <end position="89"/>
    </location>
</feature>
<dbReference type="InterPro" id="IPR007829">
    <property type="entry name" value="TM2"/>
</dbReference>
<dbReference type="Proteomes" id="UP000706525">
    <property type="component" value="Unassembled WGS sequence"/>
</dbReference>
<feature type="transmembrane region" description="Helical" evidence="5">
    <location>
        <begin position="141"/>
        <end position="164"/>
    </location>
</feature>
<reference evidence="7 8" key="1">
    <citation type="submission" date="2021-08" db="EMBL/GenBank/DDBJ databases">
        <authorList>
            <person name="Peeters C."/>
        </authorList>
    </citation>
    <scope>NUCLEOTIDE SEQUENCE [LARGE SCALE GENOMIC DNA]</scope>
    <source>
        <strain evidence="7 8">LMG 32289</strain>
    </source>
</reference>
<protein>
    <recommendedName>
        <fullName evidence="6">TM2 domain-containing protein</fullName>
    </recommendedName>
</protein>
<evidence type="ECO:0000256" key="3">
    <source>
        <dbReference type="ARBA" id="ARBA00022989"/>
    </source>
</evidence>
<sequence length="182" mass="19102">MPLWAALPHRRTMPVASPGSTSVSSSAPHPSATAAVARGKSKLITVALAFVAGSLGAHRFYLRGFGDKFGWLHLLATLAGAIGFASLLIDAGNAAWNWTFAVAGGTSVISAFLTAIVFGLRPDEQWDARYNPHGQPTRSGWPVVILVILSLLIGTGLLMAGLAISFQTFFESQVEAAKALSQ</sequence>
<feature type="transmembrane region" description="Helical" evidence="5">
    <location>
        <begin position="95"/>
        <end position="120"/>
    </location>
</feature>
<evidence type="ECO:0000256" key="2">
    <source>
        <dbReference type="ARBA" id="ARBA00022692"/>
    </source>
</evidence>
<comment type="caution">
    <text evidence="7">The sequence shown here is derived from an EMBL/GenBank/DDBJ whole genome shotgun (WGS) entry which is preliminary data.</text>
</comment>
<feature type="domain" description="TM2" evidence="6">
    <location>
        <begin position="39"/>
        <end position="87"/>
    </location>
</feature>
<name>A0ABM8W8D3_9BURK</name>
<evidence type="ECO:0000313" key="7">
    <source>
        <dbReference type="EMBL" id="CAG9163442.1"/>
    </source>
</evidence>